<dbReference type="AlphaFoldDB" id="A0A7K2ISL8"/>
<feature type="transmembrane region" description="Helical" evidence="9">
    <location>
        <begin position="416"/>
        <end position="435"/>
    </location>
</feature>
<feature type="transmembrane region" description="Helical" evidence="9">
    <location>
        <begin position="214"/>
        <end position="233"/>
    </location>
</feature>
<dbReference type="PANTHER" id="PTHR47019">
    <property type="entry name" value="LIPID II FLIPPASE MURJ"/>
    <property type="match status" value="1"/>
</dbReference>
<evidence type="ECO:0000256" key="4">
    <source>
        <dbReference type="ARBA" id="ARBA00022960"/>
    </source>
</evidence>
<keyword evidence="2" id="KW-1003">Cell membrane</keyword>
<keyword evidence="4" id="KW-0133">Cell shape</keyword>
<keyword evidence="7 9" id="KW-0472">Membrane</keyword>
<dbReference type="NCBIfam" id="TIGR01695">
    <property type="entry name" value="murJ_mviN"/>
    <property type="match status" value="1"/>
</dbReference>
<dbReference type="GO" id="GO:0005886">
    <property type="term" value="C:plasma membrane"/>
    <property type="evidence" value="ECO:0007669"/>
    <property type="project" value="UniProtKB-SubCell"/>
</dbReference>
<feature type="transmembrane region" description="Helical" evidence="9">
    <location>
        <begin position="556"/>
        <end position="576"/>
    </location>
</feature>
<feature type="transmembrane region" description="Helical" evidence="9">
    <location>
        <begin position="516"/>
        <end position="535"/>
    </location>
</feature>
<evidence type="ECO:0000256" key="9">
    <source>
        <dbReference type="SAM" id="Phobius"/>
    </source>
</evidence>
<evidence type="ECO:0000256" key="6">
    <source>
        <dbReference type="ARBA" id="ARBA00022989"/>
    </source>
</evidence>
<dbReference type="PRINTS" id="PR01806">
    <property type="entry name" value="VIRFACTRMVIN"/>
</dbReference>
<feature type="transmembrane region" description="Helical" evidence="9">
    <location>
        <begin position="282"/>
        <end position="304"/>
    </location>
</feature>
<feature type="transmembrane region" description="Helical" evidence="9">
    <location>
        <begin position="245"/>
        <end position="270"/>
    </location>
</feature>
<comment type="subcellular location">
    <subcellularLocation>
        <location evidence="1">Cell membrane</location>
        <topology evidence="1">Multi-pass membrane protein</topology>
    </subcellularLocation>
</comment>
<feature type="transmembrane region" description="Helical" evidence="9">
    <location>
        <begin position="373"/>
        <end position="395"/>
    </location>
</feature>
<evidence type="ECO:0000313" key="10">
    <source>
        <dbReference type="EMBL" id="MYR32913.1"/>
    </source>
</evidence>
<dbReference type="PANTHER" id="PTHR47019:SF1">
    <property type="entry name" value="LIPID II FLIPPASE MURJ"/>
    <property type="match status" value="1"/>
</dbReference>
<keyword evidence="6 9" id="KW-1133">Transmembrane helix</keyword>
<dbReference type="RefSeq" id="WP_161110948.1">
    <property type="nucleotide sequence ID" value="NZ_JBEYHW010000008.1"/>
</dbReference>
<evidence type="ECO:0000256" key="2">
    <source>
        <dbReference type="ARBA" id="ARBA00022475"/>
    </source>
</evidence>
<evidence type="ECO:0000256" key="8">
    <source>
        <dbReference type="SAM" id="MobiDB-lite"/>
    </source>
</evidence>
<accession>A0A7K2ISL8</accession>
<dbReference type="Proteomes" id="UP000467124">
    <property type="component" value="Unassembled WGS sequence"/>
</dbReference>
<name>A0A7K2ISL8_9ACTN</name>
<protein>
    <submittedName>
        <fullName evidence="10">Murein biosynthesis integral membrane protein MurJ</fullName>
    </submittedName>
</protein>
<feature type="transmembrane region" description="Helical" evidence="9">
    <location>
        <begin position="108"/>
        <end position="126"/>
    </location>
</feature>
<dbReference type="EMBL" id="WWHY01000001">
    <property type="protein sequence ID" value="MYR32913.1"/>
    <property type="molecule type" value="Genomic_DNA"/>
</dbReference>
<dbReference type="Pfam" id="PF03023">
    <property type="entry name" value="MurJ"/>
    <property type="match status" value="1"/>
</dbReference>
<gene>
    <name evidence="10" type="primary">murJ</name>
    <name evidence="10" type="ORF">GTW20_11705</name>
</gene>
<proteinExistence type="predicted"/>
<evidence type="ECO:0000256" key="3">
    <source>
        <dbReference type="ARBA" id="ARBA00022692"/>
    </source>
</evidence>
<dbReference type="GO" id="GO:0034204">
    <property type="term" value="P:lipid translocation"/>
    <property type="evidence" value="ECO:0007669"/>
    <property type="project" value="TreeGrafter"/>
</dbReference>
<dbReference type="GO" id="GO:0015648">
    <property type="term" value="F:lipid-linked peptidoglycan transporter activity"/>
    <property type="evidence" value="ECO:0007669"/>
    <property type="project" value="TreeGrafter"/>
</dbReference>
<dbReference type="GO" id="GO:0009252">
    <property type="term" value="P:peptidoglycan biosynthetic process"/>
    <property type="evidence" value="ECO:0007669"/>
    <property type="project" value="UniProtKB-KW"/>
</dbReference>
<reference evidence="10 11" key="1">
    <citation type="journal article" date="2019" name="Nat. Commun.">
        <title>The antimicrobial potential of Streptomyces from insect microbiomes.</title>
        <authorList>
            <person name="Chevrette M.G."/>
            <person name="Carlson C.M."/>
            <person name="Ortega H.E."/>
            <person name="Thomas C."/>
            <person name="Ananiev G.E."/>
            <person name="Barns K.J."/>
            <person name="Book A.J."/>
            <person name="Cagnazzo J."/>
            <person name="Carlos C."/>
            <person name="Flanigan W."/>
            <person name="Grubbs K.J."/>
            <person name="Horn H.A."/>
            <person name="Hoffmann F.M."/>
            <person name="Klassen J.L."/>
            <person name="Knack J.J."/>
            <person name="Lewin G.R."/>
            <person name="McDonald B.R."/>
            <person name="Muller L."/>
            <person name="Melo W.G.P."/>
            <person name="Pinto-Tomas A.A."/>
            <person name="Schmitz A."/>
            <person name="Wendt-Pienkowski E."/>
            <person name="Wildman S."/>
            <person name="Zhao M."/>
            <person name="Zhang F."/>
            <person name="Bugni T.S."/>
            <person name="Andes D.R."/>
            <person name="Pupo M.T."/>
            <person name="Currie C.R."/>
        </authorList>
    </citation>
    <scope>NUCLEOTIDE SEQUENCE [LARGE SCALE GENOMIC DNA]</scope>
    <source>
        <strain evidence="10 11">SID5840</strain>
    </source>
</reference>
<evidence type="ECO:0000256" key="1">
    <source>
        <dbReference type="ARBA" id="ARBA00004651"/>
    </source>
</evidence>
<keyword evidence="3 9" id="KW-0812">Transmembrane</keyword>
<evidence type="ECO:0000256" key="7">
    <source>
        <dbReference type="ARBA" id="ARBA00023136"/>
    </source>
</evidence>
<dbReference type="InterPro" id="IPR004268">
    <property type="entry name" value="MurJ"/>
</dbReference>
<dbReference type="InterPro" id="IPR051050">
    <property type="entry name" value="Lipid_II_flippase_MurJ/MviN"/>
</dbReference>
<feature type="transmembrane region" description="Helical" evidence="9">
    <location>
        <begin position="489"/>
        <end position="510"/>
    </location>
</feature>
<feature type="transmembrane region" description="Helical" evidence="9">
    <location>
        <begin position="588"/>
        <end position="609"/>
    </location>
</feature>
<organism evidence="10 11">
    <name type="scientific">Nocardiopsis alba</name>
    <dbReference type="NCBI Taxonomy" id="53437"/>
    <lineage>
        <taxon>Bacteria</taxon>
        <taxon>Bacillati</taxon>
        <taxon>Actinomycetota</taxon>
        <taxon>Actinomycetes</taxon>
        <taxon>Streptosporangiales</taxon>
        <taxon>Nocardiopsidaceae</taxon>
        <taxon>Nocardiopsis</taxon>
    </lineage>
</organism>
<keyword evidence="5" id="KW-0573">Peptidoglycan synthesis</keyword>
<sequence>MVTDSPNGDEYPPRYAPRHRRPASEGPLPGEGPIRPYPGPTPSFEEGELPEPAADPYGPVLGGDRRDAGERRETAEEPVQESAGEAEPSGGMMRSSAIMAVGTMASRLTGFARTIVLAAAIGTHLLGDAYHTAHTIPFILNDLLIGGLMASVVIPFLVKRRKNDLDGGKATEDRLFTSMVLALLVVTTVAILAAEALIWLYGSRFTSLQFDTSVYLARFLLSQIFFVGLSGLLSAMLNTRGKFGAAVWAPVLNNIVIMGVAAMFLVVAGPGRTPETVTSAELTLLGAGTAAGMALQAVVLFVALTRTGYRWRPRLDLRGSGLGEALRSAGWMMLYTLLTQAGLWITTNIANAANVAGIEQGLDVGAGISAYNLAYQLFQLPYAIIAVSLITVLLPRMSAHADDRNWDAVRSDFSRTLRISAFVLVPTAFAVAMFAQPLSILAFARGSVSVEDASAIGQILAVMSLGLVPFTVFQLMLRVFFALGDTRTPALIGIANLAVHSGLALVAYLLLPPDMVVVGVAAGFMFSFLSGLTIAGQVLSRRIEGLDGKHIIGTMLRLHLAVVPSIAAGFGALWLFDTYVGPGLATYIGAPVAGCAVGALLFLVAARVLRVPELSAAVELIRGRLRR</sequence>
<dbReference type="GO" id="GO:0008360">
    <property type="term" value="P:regulation of cell shape"/>
    <property type="evidence" value="ECO:0007669"/>
    <property type="project" value="UniProtKB-KW"/>
</dbReference>
<evidence type="ECO:0000256" key="5">
    <source>
        <dbReference type="ARBA" id="ARBA00022984"/>
    </source>
</evidence>
<feature type="region of interest" description="Disordered" evidence="8">
    <location>
        <begin position="1"/>
        <end position="91"/>
    </location>
</feature>
<evidence type="ECO:0000313" key="11">
    <source>
        <dbReference type="Proteomes" id="UP000467124"/>
    </source>
</evidence>
<feature type="transmembrane region" description="Helical" evidence="9">
    <location>
        <begin position="455"/>
        <end position="477"/>
    </location>
</feature>
<comment type="caution">
    <text evidence="10">The sequence shown here is derived from an EMBL/GenBank/DDBJ whole genome shotgun (WGS) entry which is preliminary data.</text>
</comment>
<feature type="transmembrane region" description="Helical" evidence="9">
    <location>
        <begin position="179"/>
        <end position="202"/>
    </location>
</feature>
<dbReference type="CDD" id="cd13123">
    <property type="entry name" value="MATE_MurJ_like"/>
    <property type="match status" value="1"/>
</dbReference>
<feature type="transmembrane region" description="Helical" evidence="9">
    <location>
        <begin position="138"/>
        <end position="158"/>
    </location>
</feature>
<feature type="compositionally biased region" description="Basic and acidic residues" evidence="8">
    <location>
        <begin position="63"/>
        <end position="75"/>
    </location>
</feature>